<keyword evidence="4" id="KW-0539">Nucleus</keyword>
<dbReference type="AlphaFoldDB" id="A0A2A9P4J9"/>
<dbReference type="Gene3D" id="3.30.160.60">
    <property type="entry name" value="Classic Zinc Finger"/>
    <property type="match status" value="1"/>
</dbReference>
<accession>A0A2A9P4J9</accession>
<proteinExistence type="predicted"/>
<feature type="region of interest" description="Disordered" evidence="5">
    <location>
        <begin position="135"/>
        <end position="260"/>
    </location>
</feature>
<name>A0A2A9P4J9_OPHUN</name>
<feature type="region of interest" description="Disordered" evidence="5">
    <location>
        <begin position="282"/>
        <end position="308"/>
    </location>
</feature>
<dbReference type="OrthoDB" id="338531at2759"/>
<feature type="compositionally biased region" description="Polar residues" evidence="5">
    <location>
        <begin position="221"/>
        <end position="239"/>
    </location>
</feature>
<sequence length="946" mass="105799">MTVSPQEAQMHTIDRTPEYEDFMAKLRDYHARRGTTLDPEPRVGVIHLDLLKVFNHIVANGGYDKVSEEKLAWRRMAAELGIFSNNEASTAFSLKEKFYKNLAAYEISTIHGKEPPPKDILEDVTAKGASLLTRTRDNFRGKRDVNATDSAASGDDGTPTRERPAPENPTSSSRASRGLREAPPQRVIFQPDTGSSRPTRQAANHQSTTTPAATQPPLPANPSSLQSMPTQGGHQQGSHPGNLPGRHGPSIMHHPPNTENTSQLVLSYQPRNLRPLQLRPIATPSHAPSEFPRPRPPQRPPPVDLSNRQPMLPGTGFDGPNIYTRCLMALRSGLPAEQAFALNHLVKISYERGDKYRFDAFPGLAEGLVDKALQVGRLYYDVDWTVSWDLYLESTEVGTLDGNNGTPDILDRIQGLVERDTPEALQTERYADELVLVTEAVLTIRNMVTLPDNAVNMSDFPPLKDLLCIIIHLPAKDSLIEVKHLALDIAEQLTPYMALEADDALYKTLLSQLGSEDRGTILTALRALGRISMNLEATNTLADVTPEALRRIVNWLLLNDDELIDACLDFLYQYTAVVANLDHLVRSTRSESLVDHLVRLLAHGSRKLQRELILLPEQRLPSRDEIAPMPEDLLQEMVKLEEPERVHRWVKCFFDEDNGSFVTQLAAWQAYQSAFAGPLKEAGKAMITPADFIRSSTSVYKNSNAQVLREPGEAQQKFIIHGIRARARPLSFEGAEYGRCLWATNAERKNEKCGQFYLKPEQMAEHILSAHLGQERNDSGQFDNLEHEFRCTWGECFKYEKPTAMRLRDCVRHINTHILALLPSHESKRGPKPWVIAAKTMAVGAEETMTVRDERNPNAPPQAAGIPLSAVLVLRNIARNVVKTDAEDELIKEQHEADTVERSGWNERLFRPVLPRLFEILAENRALAPYMASLLDLIGNEADDDG</sequence>
<dbReference type="InterPro" id="IPR001606">
    <property type="entry name" value="ARID_dom"/>
</dbReference>
<dbReference type="EMBL" id="LAZP02000619">
    <property type="protein sequence ID" value="PFH56268.1"/>
    <property type="molecule type" value="Genomic_DNA"/>
</dbReference>
<dbReference type="Gene3D" id="1.10.150.60">
    <property type="entry name" value="ARID DNA-binding domain"/>
    <property type="match status" value="1"/>
</dbReference>
<feature type="domain" description="ARID" evidence="6">
    <location>
        <begin position="16"/>
        <end position="110"/>
    </location>
</feature>
<feature type="domain" description="RFX-type winged-helix" evidence="7">
    <location>
        <begin position="646"/>
        <end position="727"/>
    </location>
</feature>
<dbReference type="Pfam" id="PF01388">
    <property type="entry name" value="ARID"/>
    <property type="match status" value="1"/>
</dbReference>
<dbReference type="PROSITE" id="PS51526">
    <property type="entry name" value="RFX_DBD"/>
    <property type="match status" value="1"/>
</dbReference>
<organism evidence="8 9">
    <name type="scientific">Ophiocordyceps unilateralis</name>
    <name type="common">Zombie-ant fungus</name>
    <name type="synonym">Torrubia unilateralis</name>
    <dbReference type="NCBI Taxonomy" id="268505"/>
    <lineage>
        <taxon>Eukaryota</taxon>
        <taxon>Fungi</taxon>
        <taxon>Dikarya</taxon>
        <taxon>Ascomycota</taxon>
        <taxon>Pezizomycotina</taxon>
        <taxon>Sordariomycetes</taxon>
        <taxon>Hypocreomycetidae</taxon>
        <taxon>Hypocreales</taxon>
        <taxon>Ophiocordycipitaceae</taxon>
        <taxon>Ophiocordyceps</taxon>
    </lineage>
</organism>
<dbReference type="STRING" id="268505.A0A2A9P4J9"/>
<dbReference type="InterPro" id="IPR011989">
    <property type="entry name" value="ARM-like"/>
</dbReference>
<evidence type="ECO:0008006" key="10">
    <source>
        <dbReference type="Google" id="ProtNLM"/>
    </source>
</evidence>
<dbReference type="SUPFAM" id="SSF46774">
    <property type="entry name" value="ARID-like"/>
    <property type="match status" value="1"/>
</dbReference>
<dbReference type="PANTHER" id="PTHR22970">
    <property type="entry name" value="AT-RICH INTERACTIVE DOMAIN-CONTAINING PROTEIN 2"/>
    <property type="match status" value="1"/>
</dbReference>
<evidence type="ECO:0000259" key="7">
    <source>
        <dbReference type="PROSITE" id="PS51526"/>
    </source>
</evidence>
<dbReference type="SUPFAM" id="SSF48371">
    <property type="entry name" value="ARM repeat"/>
    <property type="match status" value="1"/>
</dbReference>
<dbReference type="GO" id="GO:0003677">
    <property type="term" value="F:DNA binding"/>
    <property type="evidence" value="ECO:0007669"/>
    <property type="project" value="InterPro"/>
</dbReference>
<evidence type="ECO:0000256" key="2">
    <source>
        <dbReference type="ARBA" id="ARBA00023015"/>
    </source>
</evidence>
<evidence type="ECO:0000313" key="8">
    <source>
        <dbReference type="EMBL" id="PFH56268.1"/>
    </source>
</evidence>
<dbReference type="GO" id="GO:0016586">
    <property type="term" value="C:RSC-type complex"/>
    <property type="evidence" value="ECO:0007669"/>
    <property type="project" value="TreeGrafter"/>
</dbReference>
<evidence type="ECO:0000256" key="3">
    <source>
        <dbReference type="ARBA" id="ARBA00023163"/>
    </source>
</evidence>
<keyword evidence="3" id="KW-0804">Transcription</keyword>
<dbReference type="Gene3D" id="1.25.10.10">
    <property type="entry name" value="Leucine-rich Repeat Variant"/>
    <property type="match status" value="1"/>
</dbReference>
<dbReference type="PROSITE" id="PS51011">
    <property type="entry name" value="ARID"/>
    <property type="match status" value="1"/>
</dbReference>
<dbReference type="InterPro" id="IPR052406">
    <property type="entry name" value="Chromatin_Remodeling_Comp"/>
</dbReference>
<keyword evidence="1" id="KW-0156">Chromatin regulator</keyword>
<dbReference type="InterPro" id="IPR036431">
    <property type="entry name" value="ARID_dom_sf"/>
</dbReference>
<dbReference type="CDD" id="cd16100">
    <property type="entry name" value="ARID"/>
    <property type="match status" value="1"/>
</dbReference>
<dbReference type="InterPro" id="IPR016024">
    <property type="entry name" value="ARM-type_fold"/>
</dbReference>
<dbReference type="SMART" id="SM00501">
    <property type="entry name" value="BRIGHT"/>
    <property type="match status" value="1"/>
</dbReference>
<evidence type="ECO:0000256" key="5">
    <source>
        <dbReference type="SAM" id="MobiDB-lite"/>
    </source>
</evidence>
<dbReference type="PANTHER" id="PTHR22970:SF14">
    <property type="entry name" value="AT-RICH INTERACTIVE DOMAIN-CONTAINING PROTEIN 2"/>
    <property type="match status" value="1"/>
</dbReference>
<reference evidence="8 9" key="2">
    <citation type="journal article" date="2017" name="Sci. Rep.">
        <title>Ant-infecting Ophiocordyceps genomes reveal a high diversity of potential behavioral manipulation genes and a possible major role for enterotoxins.</title>
        <authorList>
            <person name="de Bekker C."/>
            <person name="Ohm R.A."/>
            <person name="Evans H.C."/>
            <person name="Brachmann A."/>
            <person name="Hughes D.P."/>
        </authorList>
    </citation>
    <scope>NUCLEOTIDE SEQUENCE [LARGE SCALE GENOMIC DNA]</scope>
    <source>
        <strain evidence="8 9">SC16a</strain>
    </source>
</reference>
<dbReference type="SMART" id="SM01014">
    <property type="entry name" value="ARID"/>
    <property type="match status" value="1"/>
</dbReference>
<dbReference type="GO" id="GO:0006355">
    <property type="term" value="P:regulation of DNA-templated transcription"/>
    <property type="evidence" value="ECO:0007669"/>
    <property type="project" value="InterPro"/>
</dbReference>
<gene>
    <name evidence="8" type="ORF">XA68_16789</name>
</gene>
<evidence type="ECO:0000256" key="1">
    <source>
        <dbReference type="ARBA" id="ARBA00022853"/>
    </source>
</evidence>
<dbReference type="Proteomes" id="UP000037136">
    <property type="component" value="Unassembled WGS sequence"/>
</dbReference>
<dbReference type="FunFam" id="1.10.150.60:FF:000021">
    <property type="entry name" value="Chromatin structure-remodeling complex subunit rsc9"/>
    <property type="match status" value="1"/>
</dbReference>
<protein>
    <recommendedName>
        <fullName evidence="10">ARID domain-containing protein</fullName>
    </recommendedName>
</protein>
<feature type="compositionally biased region" description="Pro residues" evidence="5">
    <location>
        <begin position="294"/>
        <end position="303"/>
    </location>
</feature>
<feature type="compositionally biased region" description="Basic and acidic residues" evidence="5">
    <location>
        <begin position="135"/>
        <end position="146"/>
    </location>
</feature>
<comment type="caution">
    <text evidence="8">The sequence shown here is derived from an EMBL/GenBank/DDBJ whole genome shotgun (WGS) entry which is preliminary data.</text>
</comment>
<evidence type="ECO:0000313" key="9">
    <source>
        <dbReference type="Proteomes" id="UP000037136"/>
    </source>
</evidence>
<keyword evidence="9" id="KW-1185">Reference proteome</keyword>
<dbReference type="GO" id="GO:0006325">
    <property type="term" value="P:chromatin organization"/>
    <property type="evidence" value="ECO:0007669"/>
    <property type="project" value="UniProtKB-KW"/>
</dbReference>
<keyword evidence="2" id="KW-0805">Transcription regulation</keyword>
<reference evidence="8 9" key="1">
    <citation type="journal article" date="2015" name="BMC Genomics">
        <title>Gene expression during zombie ant biting behavior reflects the complexity underlying fungal parasitic behavioral manipulation.</title>
        <authorList>
            <person name="de Bekker C."/>
            <person name="Ohm R.A."/>
            <person name="Loreto R.G."/>
            <person name="Sebastian A."/>
            <person name="Albert I."/>
            <person name="Merrow M."/>
            <person name="Brachmann A."/>
            <person name="Hughes D.P."/>
        </authorList>
    </citation>
    <scope>NUCLEOTIDE SEQUENCE [LARGE SCALE GENOMIC DNA]</scope>
    <source>
        <strain evidence="8 9">SC16a</strain>
    </source>
</reference>
<evidence type="ECO:0000256" key="4">
    <source>
        <dbReference type="ARBA" id="ARBA00023242"/>
    </source>
</evidence>
<dbReference type="InterPro" id="IPR003150">
    <property type="entry name" value="DNA-bd_RFX"/>
</dbReference>
<evidence type="ECO:0000259" key="6">
    <source>
        <dbReference type="PROSITE" id="PS51011"/>
    </source>
</evidence>
<feature type="compositionally biased region" description="Polar residues" evidence="5">
    <location>
        <begin position="192"/>
        <end position="207"/>
    </location>
</feature>